<protein>
    <submittedName>
        <fullName evidence="1">Transcription factor EMB1444-like isoform X2</fullName>
    </submittedName>
</protein>
<dbReference type="PANTHER" id="PTHR46196:SF3">
    <property type="entry name" value="TRANSCRIPTION FACTOR LHW-LIKE ISOFORM X1"/>
    <property type="match status" value="1"/>
</dbReference>
<name>A0A2P2KUI5_RHIMU</name>
<sequence length="156" mass="17885">MGQSIDGLLDQAVKHILYLKSITCRAEQLRQWVHKEVAARKSCRSTDLKDNCESGASWAFEFGSEFQLCPIVVEDLPHPGHLRIEMLCNEHVLFLEIAQVLSGLDLTILKGAMENRSCNTWAHFIVEGTKGFHRLDIFWPLMQLLHRRRKTVSSKI</sequence>
<dbReference type="GO" id="GO:0003700">
    <property type="term" value="F:DNA-binding transcription factor activity"/>
    <property type="evidence" value="ECO:0007669"/>
    <property type="project" value="InterPro"/>
</dbReference>
<dbReference type="PANTHER" id="PTHR46196">
    <property type="entry name" value="TRANSCRIPTION FACTOR BHLH155-LIKE ISOFORM X1-RELATED"/>
    <property type="match status" value="1"/>
</dbReference>
<dbReference type="InterPro" id="IPR043561">
    <property type="entry name" value="LHW-like"/>
</dbReference>
<reference evidence="1" key="1">
    <citation type="submission" date="2018-02" db="EMBL/GenBank/DDBJ databases">
        <title>Rhizophora mucronata_Transcriptome.</title>
        <authorList>
            <person name="Meera S.P."/>
            <person name="Sreeshan A."/>
            <person name="Augustine A."/>
        </authorList>
    </citation>
    <scope>NUCLEOTIDE SEQUENCE</scope>
    <source>
        <tissue evidence="1">Leaf</tissue>
    </source>
</reference>
<dbReference type="EMBL" id="GGEC01028910">
    <property type="protein sequence ID" value="MBX09394.1"/>
    <property type="molecule type" value="Transcribed_RNA"/>
</dbReference>
<proteinExistence type="predicted"/>
<evidence type="ECO:0000313" key="1">
    <source>
        <dbReference type="EMBL" id="MBX09394.1"/>
    </source>
</evidence>
<organism evidence="1">
    <name type="scientific">Rhizophora mucronata</name>
    <name type="common">Asiatic mangrove</name>
    <dbReference type="NCBI Taxonomy" id="61149"/>
    <lineage>
        <taxon>Eukaryota</taxon>
        <taxon>Viridiplantae</taxon>
        <taxon>Streptophyta</taxon>
        <taxon>Embryophyta</taxon>
        <taxon>Tracheophyta</taxon>
        <taxon>Spermatophyta</taxon>
        <taxon>Magnoliopsida</taxon>
        <taxon>eudicotyledons</taxon>
        <taxon>Gunneridae</taxon>
        <taxon>Pentapetalae</taxon>
        <taxon>rosids</taxon>
        <taxon>fabids</taxon>
        <taxon>Malpighiales</taxon>
        <taxon>Rhizophoraceae</taxon>
        <taxon>Rhizophora</taxon>
    </lineage>
</organism>
<accession>A0A2P2KUI5</accession>
<dbReference type="AlphaFoldDB" id="A0A2P2KUI5"/>